<dbReference type="AlphaFoldDB" id="K0MAA8"/>
<dbReference type="EMBL" id="HE965803">
    <property type="protein sequence ID" value="CCJ51057.1"/>
    <property type="molecule type" value="Genomic_DNA"/>
</dbReference>
<evidence type="ECO:0000313" key="5">
    <source>
        <dbReference type="Proteomes" id="UP000008035"/>
    </source>
</evidence>
<evidence type="ECO:0000256" key="1">
    <source>
        <dbReference type="ARBA" id="ARBA00006484"/>
    </source>
</evidence>
<organism evidence="4 5">
    <name type="scientific">Bordetella parapertussis (strain Bpp5)</name>
    <dbReference type="NCBI Taxonomy" id="1208660"/>
    <lineage>
        <taxon>Bacteria</taxon>
        <taxon>Pseudomonadati</taxon>
        <taxon>Pseudomonadota</taxon>
        <taxon>Betaproteobacteria</taxon>
        <taxon>Burkholderiales</taxon>
        <taxon>Alcaligenaceae</taxon>
        <taxon>Bordetella</taxon>
    </lineage>
</organism>
<accession>K0MAA8</accession>
<sequence length="218" mass="22519">MDLQLAGKRVLITGASKGIGLACALSFAREGATPVLVARDAQALARAADAVREQTGQAAETHAQDLALPGAAQALAARAGEIDILVNNAGAGVIANVIGMAASSPRYDYVCGAAANAALVAFTRALGGEGPRHGVRVFGVNPSRTRTDRVLGLAQQRAQARWNDPDRWQETLGGLPFDRLMEPAEVADVVVFGCSPRAGYLSATVIDLDGGEQYRGAA</sequence>
<dbReference type="GO" id="GO:0016491">
    <property type="term" value="F:oxidoreductase activity"/>
    <property type="evidence" value="ECO:0007669"/>
    <property type="project" value="UniProtKB-KW"/>
</dbReference>
<dbReference type="Pfam" id="PF00106">
    <property type="entry name" value="adh_short"/>
    <property type="match status" value="1"/>
</dbReference>
<dbReference type="RefSeq" id="WP_015040421.1">
    <property type="nucleotide sequence ID" value="NC_018828.1"/>
</dbReference>
<proteinExistence type="inferred from homology"/>
<dbReference type="HOGENOM" id="CLU_010194_1_2_4"/>
<dbReference type="InterPro" id="IPR002347">
    <property type="entry name" value="SDR_fam"/>
</dbReference>
<comment type="similarity">
    <text evidence="1">Belongs to the short-chain dehydrogenases/reductases (SDR) family.</text>
</comment>
<protein>
    <submittedName>
        <fullName evidence="4">Probable short chain dehydrogenase</fullName>
    </submittedName>
</protein>
<gene>
    <name evidence="4" type="ordered locus">BN117_3724</name>
</gene>
<name>K0MAA8_BORPB</name>
<dbReference type="KEGG" id="bpar:BN117_3724"/>
<evidence type="ECO:0000313" key="4">
    <source>
        <dbReference type="EMBL" id="CCJ51057.1"/>
    </source>
</evidence>
<dbReference type="InterPro" id="IPR051122">
    <property type="entry name" value="SDR_DHRS6-like"/>
</dbReference>
<keyword evidence="2" id="KW-0560">Oxidoreductase</keyword>
<dbReference type="Gene3D" id="3.40.50.720">
    <property type="entry name" value="NAD(P)-binding Rossmann-like Domain"/>
    <property type="match status" value="2"/>
</dbReference>
<dbReference type="Proteomes" id="UP000008035">
    <property type="component" value="Chromosome"/>
</dbReference>
<dbReference type="InterPro" id="IPR036291">
    <property type="entry name" value="NAD(P)-bd_dom_sf"/>
</dbReference>
<dbReference type="Pfam" id="PF13561">
    <property type="entry name" value="adh_short_C2"/>
    <property type="match status" value="1"/>
</dbReference>
<dbReference type="PANTHER" id="PTHR43477:SF4">
    <property type="entry name" value="DEHYDROGENASE_REDUCTASE SDR FAMILY MEMBER 6"/>
    <property type="match status" value="1"/>
</dbReference>
<reference evidence="4 5" key="1">
    <citation type="journal article" date="2012" name="BMC Genomics">
        <title>Comparative genomics of the classical Bordetella subspecies: the evolution and exchange of virulence-associated diversity amongst closely related pathogens.</title>
        <authorList>
            <person name="Park J."/>
            <person name="Zhang Y."/>
            <person name="Buboltz A.M."/>
            <person name="Zhang X."/>
            <person name="Schuster S.C."/>
            <person name="Ahuja U."/>
            <person name="Liu M."/>
            <person name="Miller J.F."/>
            <person name="Sebaihia M."/>
            <person name="Bentley S.D."/>
            <person name="Parkhill J."/>
            <person name="Harvill E.T."/>
        </authorList>
    </citation>
    <scope>NUCLEOTIDE SEQUENCE [LARGE SCALE GENOMIC DNA]</scope>
    <source>
        <strain evidence="4 5">Bpp5</strain>
    </source>
</reference>
<dbReference type="SUPFAM" id="SSF51735">
    <property type="entry name" value="NAD(P)-binding Rossmann-fold domains"/>
    <property type="match status" value="1"/>
</dbReference>
<evidence type="ECO:0000256" key="2">
    <source>
        <dbReference type="ARBA" id="ARBA00023002"/>
    </source>
</evidence>
<dbReference type="PRINTS" id="PR00081">
    <property type="entry name" value="GDHRDH"/>
</dbReference>
<keyword evidence="3" id="KW-0520">NAD</keyword>
<evidence type="ECO:0000256" key="3">
    <source>
        <dbReference type="ARBA" id="ARBA00023027"/>
    </source>
</evidence>
<dbReference type="PANTHER" id="PTHR43477">
    <property type="entry name" value="DIHYDROANTICAPSIN 7-DEHYDROGENASE"/>
    <property type="match status" value="1"/>
</dbReference>